<feature type="coiled-coil region" evidence="1">
    <location>
        <begin position="703"/>
        <end position="737"/>
    </location>
</feature>
<dbReference type="Gene3D" id="1.20.5.170">
    <property type="match status" value="1"/>
</dbReference>
<dbReference type="GO" id="GO:0032982">
    <property type="term" value="C:myosin filament"/>
    <property type="evidence" value="ECO:0007669"/>
    <property type="project" value="TreeGrafter"/>
</dbReference>
<feature type="region of interest" description="Disordered" evidence="2">
    <location>
        <begin position="1678"/>
        <end position="1716"/>
    </location>
</feature>
<dbReference type="PANTHER" id="PTHR45615">
    <property type="entry name" value="MYOSIN HEAVY CHAIN, NON-MUSCLE"/>
    <property type="match status" value="1"/>
</dbReference>
<evidence type="ECO:0000256" key="1">
    <source>
        <dbReference type="SAM" id="Coils"/>
    </source>
</evidence>
<feature type="coiled-coil region" evidence="1">
    <location>
        <begin position="917"/>
        <end position="951"/>
    </location>
</feature>
<dbReference type="PhylomeDB" id="A0A0G4FF63"/>
<evidence type="ECO:0000313" key="3">
    <source>
        <dbReference type="EMBL" id="CEM11503.1"/>
    </source>
</evidence>
<feature type="compositionally biased region" description="Low complexity" evidence="2">
    <location>
        <begin position="571"/>
        <end position="585"/>
    </location>
</feature>
<proteinExistence type="predicted"/>
<dbReference type="SUPFAM" id="SSF57997">
    <property type="entry name" value="Tropomyosin"/>
    <property type="match status" value="2"/>
</dbReference>
<feature type="compositionally biased region" description="Basic and acidic residues" evidence="2">
    <location>
        <begin position="1695"/>
        <end position="1716"/>
    </location>
</feature>
<dbReference type="GO" id="GO:0016460">
    <property type="term" value="C:myosin II complex"/>
    <property type="evidence" value="ECO:0007669"/>
    <property type="project" value="TreeGrafter"/>
</dbReference>
<feature type="region of interest" description="Disordered" evidence="2">
    <location>
        <begin position="607"/>
        <end position="646"/>
    </location>
</feature>
<feature type="coiled-coil region" evidence="1">
    <location>
        <begin position="265"/>
        <end position="292"/>
    </location>
</feature>
<organism evidence="3">
    <name type="scientific">Chromera velia CCMP2878</name>
    <dbReference type="NCBI Taxonomy" id="1169474"/>
    <lineage>
        <taxon>Eukaryota</taxon>
        <taxon>Sar</taxon>
        <taxon>Alveolata</taxon>
        <taxon>Colpodellida</taxon>
        <taxon>Chromeraceae</taxon>
        <taxon>Chromera</taxon>
    </lineage>
</organism>
<feature type="coiled-coil region" evidence="1">
    <location>
        <begin position="28"/>
        <end position="62"/>
    </location>
</feature>
<evidence type="ECO:0000256" key="2">
    <source>
        <dbReference type="SAM" id="MobiDB-lite"/>
    </source>
</evidence>
<feature type="region of interest" description="Disordered" evidence="2">
    <location>
        <begin position="559"/>
        <end position="595"/>
    </location>
</feature>
<accession>A0A0G4FF63</accession>
<feature type="region of interest" description="Disordered" evidence="2">
    <location>
        <begin position="1429"/>
        <end position="1453"/>
    </location>
</feature>
<reference evidence="3" key="1">
    <citation type="submission" date="2014-11" db="EMBL/GenBank/DDBJ databases">
        <authorList>
            <person name="Otto D Thomas"/>
            <person name="Naeem Raeece"/>
        </authorList>
    </citation>
    <scope>NUCLEOTIDE SEQUENCE</scope>
</reference>
<dbReference type="Gene3D" id="1.10.287.1490">
    <property type="match status" value="1"/>
</dbReference>
<dbReference type="EMBL" id="CDMZ01000309">
    <property type="protein sequence ID" value="CEM11503.1"/>
    <property type="molecule type" value="Genomic_DNA"/>
</dbReference>
<keyword evidence="1" id="KW-0175">Coiled coil</keyword>
<sequence>MSSLLSHSSLCGAVETLQKELYYANVTVGQLEKKTKAQAEAIERLEQQVEATSLQSSKVLNRDDVQSLTAKITQQVLSELDVHVDRRRGGELENVKGALQDLVVKVQKMADTHERRTEDLDHEINTISKKARESCLRLQAGLEELQADFTARISEVACQTADRAAMVSGDVKRLAVQIGDVKKLQQSSTAKSADSIAAFQEQMKQTSVEVGRIDRACRLAVSDARKEAEKEVKKRADSIKAELVARIDGLAENQHEVIARVDDHEKRAEVDKEILQTQADRLETRQERWEKEVEAEIGLVREAVRQLEEGHREAEGRIAVCHSAVTETATRTQTEIDKLNERLSGVAERFEDEVSGVKRQQAQETSQIRTALEEGAERAQSALAAADQRLSVRVHAQGEDLAAVRTRCDNLEVLAEHMQTLIEETNNRERVEREASVKALREIIDSVREASHEHIDMTLERVREEITARGEATEKQVSEGLEGLSERCSSLQRQVDTAKLAAMGAHPLPGAAPSPTTPRSAALPSQMLLAAAVTSAGGMVTGGGPSAAIRSTTAGTVCPSPVGGGGGEGVWGDSAGAASAPLSPSRVRSLAGSPPPRAVPFAALCGRTNTQQQQHQQEKMRPLSAGGGSLLSGVKSRGEEGEGVLGAGLQQRLREVEASTERSLREQERRLGRIDRRLGEFMESTRAAVVESHGWKTETDRELRELTATHQKSKVDLDRLREQQHAAATQQKELTKRVNALAPKHDVLGSTPPVSPPPPQAGVPCVSVSVGAQAAHSSLRRLGLERDGDGAGGMNGVTLPVQRRLDELHGKIQEESRRWRGAQEELKGALDSKLASLRMEIRECAGGLQEESVSLRETVEEGAKETRRWIEETVQEVAEEMVKIAQELGSVETQLSQLQRGHELNRQSIKDGISSVMNQVERDVSSLTDALQQQTGDIERVERETRDAVAENERQTALALRTKSEEITSMVDSELQKQRQRVAVAEAVVKSHGERLEKSESSLASLGEVPALLTDTRSRMKTAENVQIEHQSSLALQKQQLGKVEQDVSSVKASLPGQLKELEERISANASQQLMSTAALLKAETARLGESVERGLLEGKRQLENVRCSLEGALSGLQKETAEVARRSERLEVSLSDLSSRFESAVSSLEASLETAKQQTETGLQRLDQSFRERILQAERTAAAGAEAAMREAVEVSRQNTAKILADTIEPLREKLGTVQRELTDSLRSLSEETKNAVSGLGDRAGRLETVQSRHEERLTFFQETLAKLEFRLSSFAESVRKCDQQLALVAERASAASEGVQRLDAQVQETRTHLEKHSTSLNSLETEVQKGADRLDHLESVHASLSTEVNKRLARVEETAATDRQAVQAARREGAAAVASVQQLQQKVKDTKSEVDRRMAEVDGQFKAGMNALKRAEEATKDAAAEARRLSERAKDDAQAAKEKAEQVEASSYDKIREGVRDMEACAKSMASRYDAALTRVDRDVGGLRAQAETLMRGLAEQERSHGELRSRADSELAVTSGSIAALEKGLEGVCDRIGKAEREGAKRGGAMEKLTSELGKVAKAVAKQERSSDGFKFQIQQIEKNSGEMQSSVERRLDSVENEAVSLSQLMKQKESTETGNQDAVKVLQDASASGKEKMESLAAALSDLKSIVDVRVDRVESQQDETRRKMIAVEEGVESTKRSIRGLTSSVEEVKGGADTERRGFSDEVARTREELSEIDQRLLLAEQEIRELTSCAPPNSQPMYLSRSAFQNAAAASAGVGRERDTVRGVGVPLRGSSGVGKRPSSRAPSPSPSPAAVGATAAIERRVVAGGAERAAPPPAPGILAAHSGNGGMGVRVRVSGPGPERESRSAVREGSLTVRGWPC</sequence>
<dbReference type="VEuPathDB" id="CryptoDB:Cvel_16555"/>
<dbReference type="GO" id="GO:0000146">
    <property type="term" value="F:microfilament motor activity"/>
    <property type="evidence" value="ECO:0007669"/>
    <property type="project" value="TreeGrafter"/>
</dbReference>
<dbReference type="PANTHER" id="PTHR45615:SF40">
    <property type="entry name" value="MYOSIN HEAVY CHAIN, NON-MUSCLE"/>
    <property type="match status" value="1"/>
</dbReference>
<feature type="coiled-coil region" evidence="1">
    <location>
        <begin position="329"/>
        <end position="434"/>
    </location>
</feature>
<protein>
    <submittedName>
        <fullName evidence="3">Uncharacterized protein</fullName>
    </submittedName>
</protein>
<dbReference type="GO" id="GO:0051015">
    <property type="term" value="F:actin filament binding"/>
    <property type="evidence" value="ECO:0007669"/>
    <property type="project" value="TreeGrafter"/>
</dbReference>
<dbReference type="GO" id="GO:0005737">
    <property type="term" value="C:cytoplasm"/>
    <property type="evidence" value="ECO:0007669"/>
    <property type="project" value="TreeGrafter"/>
</dbReference>
<name>A0A0G4FF63_9ALVE</name>
<feature type="region of interest" description="Disordered" evidence="2">
    <location>
        <begin position="1761"/>
        <end position="1869"/>
    </location>
</feature>
<gene>
    <name evidence="3" type="ORF">Cvel_16555</name>
</gene>
<dbReference type="Gene3D" id="1.20.120.20">
    <property type="entry name" value="Apolipoprotein"/>
    <property type="match status" value="1"/>
</dbReference>